<evidence type="ECO:0000313" key="3">
    <source>
        <dbReference type="Proteomes" id="UP000007305"/>
    </source>
</evidence>
<evidence type="ECO:0000313" key="2">
    <source>
        <dbReference type="EnsemblPlants" id="Zm00001eb263720_P001"/>
    </source>
</evidence>
<dbReference type="AlphaFoldDB" id="A0A804PS65"/>
<protein>
    <submittedName>
        <fullName evidence="2">Uncharacterized protein</fullName>
    </submittedName>
</protein>
<reference evidence="3" key="1">
    <citation type="journal article" date="2009" name="Science">
        <title>The B73 maize genome: complexity, diversity, and dynamics.</title>
        <authorList>
            <person name="Schnable P.S."/>
            <person name="Ware D."/>
            <person name="Fulton R.S."/>
            <person name="Stein J.C."/>
            <person name="Wei F."/>
            <person name="Pasternak S."/>
            <person name="Liang C."/>
            <person name="Zhang J."/>
            <person name="Fulton L."/>
            <person name="Graves T.A."/>
            <person name="Minx P."/>
            <person name="Reily A.D."/>
            <person name="Courtney L."/>
            <person name="Kruchowski S.S."/>
            <person name="Tomlinson C."/>
            <person name="Strong C."/>
            <person name="Delehaunty K."/>
            <person name="Fronick C."/>
            <person name="Courtney B."/>
            <person name="Rock S.M."/>
            <person name="Belter E."/>
            <person name="Du F."/>
            <person name="Kim K."/>
            <person name="Abbott R.M."/>
            <person name="Cotton M."/>
            <person name="Levy A."/>
            <person name="Marchetto P."/>
            <person name="Ochoa K."/>
            <person name="Jackson S.M."/>
            <person name="Gillam B."/>
            <person name="Chen W."/>
            <person name="Yan L."/>
            <person name="Higginbotham J."/>
            <person name="Cardenas M."/>
            <person name="Waligorski J."/>
            <person name="Applebaum E."/>
            <person name="Phelps L."/>
            <person name="Falcone J."/>
            <person name="Kanchi K."/>
            <person name="Thane T."/>
            <person name="Scimone A."/>
            <person name="Thane N."/>
            <person name="Henke J."/>
            <person name="Wang T."/>
            <person name="Ruppert J."/>
            <person name="Shah N."/>
            <person name="Rotter K."/>
            <person name="Hodges J."/>
            <person name="Ingenthron E."/>
            <person name="Cordes M."/>
            <person name="Kohlberg S."/>
            <person name="Sgro J."/>
            <person name="Delgado B."/>
            <person name="Mead K."/>
            <person name="Chinwalla A."/>
            <person name="Leonard S."/>
            <person name="Crouse K."/>
            <person name="Collura K."/>
            <person name="Kudrna D."/>
            <person name="Currie J."/>
            <person name="He R."/>
            <person name="Angelova A."/>
            <person name="Rajasekar S."/>
            <person name="Mueller T."/>
            <person name="Lomeli R."/>
            <person name="Scara G."/>
            <person name="Ko A."/>
            <person name="Delaney K."/>
            <person name="Wissotski M."/>
            <person name="Lopez G."/>
            <person name="Campos D."/>
            <person name="Braidotti M."/>
            <person name="Ashley E."/>
            <person name="Golser W."/>
            <person name="Kim H."/>
            <person name="Lee S."/>
            <person name="Lin J."/>
            <person name="Dujmic Z."/>
            <person name="Kim W."/>
            <person name="Talag J."/>
            <person name="Zuccolo A."/>
            <person name="Fan C."/>
            <person name="Sebastian A."/>
            <person name="Kramer M."/>
            <person name="Spiegel L."/>
            <person name="Nascimento L."/>
            <person name="Zutavern T."/>
            <person name="Miller B."/>
            <person name="Ambroise C."/>
            <person name="Muller S."/>
            <person name="Spooner W."/>
            <person name="Narechania A."/>
            <person name="Ren L."/>
            <person name="Wei S."/>
            <person name="Kumari S."/>
            <person name="Faga B."/>
            <person name="Levy M.J."/>
            <person name="McMahan L."/>
            <person name="Van Buren P."/>
            <person name="Vaughn M.W."/>
            <person name="Ying K."/>
            <person name="Yeh C.-T."/>
            <person name="Emrich S.J."/>
            <person name="Jia Y."/>
            <person name="Kalyanaraman A."/>
            <person name="Hsia A.-P."/>
            <person name="Barbazuk W.B."/>
            <person name="Baucom R.S."/>
            <person name="Brutnell T.P."/>
            <person name="Carpita N.C."/>
            <person name="Chaparro C."/>
            <person name="Chia J.-M."/>
            <person name="Deragon J.-M."/>
            <person name="Estill J.C."/>
            <person name="Fu Y."/>
            <person name="Jeddeloh J.A."/>
            <person name="Han Y."/>
            <person name="Lee H."/>
            <person name="Li P."/>
            <person name="Lisch D.R."/>
            <person name="Liu S."/>
            <person name="Liu Z."/>
            <person name="Nagel D.H."/>
            <person name="McCann M.C."/>
            <person name="SanMiguel P."/>
            <person name="Myers A.M."/>
            <person name="Nettleton D."/>
            <person name="Nguyen J."/>
            <person name="Penning B.W."/>
            <person name="Ponnala L."/>
            <person name="Schneider K.L."/>
            <person name="Schwartz D.C."/>
            <person name="Sharma A."/>
            <person name="Soderlund C."/>
            <person name="Springer N.M."/>
            <person name="Sun Q."/>
            <person name="Wang H."/>
            <person name="Waterman M."/>
            <person name="Westerman R."/>
            <person name="Wolfgruber T.K."/>
            <person name="Yang L."/>
            <person name="Yu Y."/>
            <person name="Zhang L."/>
            <person name="Zhou S."/>
            <person name="Zhu Q."/>
            <person name="Bennetzen J.L."/>
            <person name="Dawe R.K."/>
            <person name="Jiang J."/>
            <person name="Jiang N."/>
            <person name="Presting G.G."/>
            <person name="Wessler S.R."/>
            <person name="Aluru S."/>
            <person name="Martienssen R.A."/>
            <person name="Clifton S.W."/>
            <person name="McCombie W.R."/>
            <person name="Wing R.A."/>
            <person name="Wilson R.K."/>
        </authorList>
    </citation>
    <scope>NUCLEOTIDE SEQUENCE [LARGE SCALE GENOMIC DNA]</scope>
    <source>
        <strain evidence="3">cv. B73</strain>
    </source>
</reference>
<dbReference type="Proteomes" id="UP000007305">
    <property type="component" value="Chromosome 6"/>
</dbReference>
<feature type="compositionally biased region" description="Basic and acidic residues" evidence="1">
    <location>
        <begin position="86"/>
        <end position="99"/>
    </location>
</feature>
<reference evidence="2" key="2">
    <citation type="submission" date="2019-07" db="EMBL/GenBank/DDBJ databases">
        <authorList>
            <person name="Seetharam A."/>
            <person name="Woodhouse M."/>
            <person name="Cannon E."/>
        </authorList>
    </citation>
    <scope>NUCLEOTIDE SEQUENCE [LARGE SCALE GENOMIC DNA]</scope>
    <source>
        <strain evidence="2">cv. B73</strain>
    </source>
</reference>
<evidence type="ECO:0000256" key="1">
    <source>
        <dbReference type="SAM" id="MobiDB-lite"/>
    </source>
</evidence>
<keyword evidence="3" id="KW-1185">Reference proteome</keyword>
<dbReference type="Gramene" id="Zm00001eb263720_T001">
    <property type="protein sequence ID" value="Zm00001eb263720_P001"/>
    <property type="gene ID" value="Zm00001eb263720"/>
</dbReference>
<dbReference type="EnsemblPlants" id="Zm00001eb263720_T001">
    <property type="protein sequence ID" value="Zm00001eb263720_P001"/>
    <property type="gene ID" value="Zm00001eb263720"/>
</dbReference>
<feature type="region of interest" description="Disordered" evidence="1">
    <location>
        <begin position="82"/>
        <end position="101"/>
    </location>
</feature>
<name>A0A804PS65_MAIZE</name>
<reference evidence="2" key="3">
    <citation type="submission" date="2021-05" db="UniProtKB">
        <authorList>
            <consortium name="EnsemblPlants"/>
        </authorList>
    </citation>
    <scope>IDENTIFICATION</scope>
    <source>
        <strain evidence="2">cv. B73</strain>
    </source>
</reference>
<organism evidence="2 3">
    <name type="scientific">Zea mays</name>
    <name type="common">Maize</name>
    <dbReference type="NCBI Taxonomy" id="4577"/>
    <lineage>
        <taxon>Eukaryota</taxon>
        <taxon>Viridiplantae</taxon>
        <taxon>Streptophyta</taxon>
        <taxon>Embryophyta</taxon>
        <taxon>Tracheophyta</taxon>
        <taxon>Spermatophyta</taxon>
        <taxon>Magnoliopsida</taxon>
        <taxon>Liliopsida</taxon>
        <taxon>Poales</taxon>
        <taxon>Poaceae</taxon>
        <taxon>PACMAD clade</taxon>
        <taxon>Panicoideae</taxon>
        <taxon>Andropogonodae</taxon>
        <taxon>Andropogoneae</taxon>
        <taxon>Tripsacinae</taxon>
        <taxon>Zea</taxon>
    </lineage>
</organism>
<accession>A0A804PS65</accession>
<dbReference type="InParanoid" id="A0A804PS65"/>
<sequence length="113" mass="12806">MPAALRSACVLLPVPREAVLDTRCLRRAHPPGCGSSARERPRRLPRATVGLWPAAPRTPRWRFWSRMWLTLKAGDALASRAQESVRLNERRPARHDASARRPRWPVCEDVLPG</sequence>
<proteinExistence type="predicted"/>